<proteinExistence type="inferred from homology"/>
<evidence type="ECO:0000259" key="3">
    <source>
        <dbReference type="PROSITE" id="PS50404"/>
    </source>
</evidence>
<evidence type="ECO:0000256" key="2">
    <source>
        <dbReference type="SAM" id="Phobius"/>
    </source>
</evidence>
<feature type="domain" description="GST N-terminal" evidence="3">
    <location>
        <begin position="6"/>
        <end position="94"/>
    </location>
</feature>
<dbReference type="InterPro" id="IPR036282">
    <property type="entry name" value="Glutathione-S-Trfase_C_sf"/>
</dbReference>
<comment type="caution">
    <text evidence="4">The sequence shown here is derived from an EMBL/GenBank/DDBJ whole genome shotgun (WGS) entry which is preliminary data.</text>
</comment>
<dbReference type="GeneID" id="70130602"/>
<dbReference type="Gene3D" id="3.40.30.10">
    <property type="entry name" value="Glutaredoxin"/>
    <property type="match status" value="1"/>
</dbReference>
<dbReference type="SFLD" id="SFLDS00019">
    <property type="entry name" value="Glutathione_Transferase_(cytos"/>
    <property type="match status" value="1"/>
</dbReference>
<organism evidence="4 5">
    <name type="scientific">Truncatella angustata</name>
    <dbReference type="NCBI Taxonomy" id="152316"/>
    <lineage>
        <taxon>Eukaryota</taxon>
        <taxon>Fungi</taxon>
        <taxon>Dikarya</taxon>
        <taxon>Ascomycota</taxon>
        <taxon>Pezizomycotina</taxon>
        <taxon>Sordariomycetes</taxon>
        <taxon>Xylariomycetidae</taxon>
        <taxon>Amphisphaeriales</taxon>
        <taxon>Sporocadaceae</taxon>
        <taxon>Truncatella</taxon>
    </lineage>
</organism>
<gene>
    <name evidence="4" type="ORF">BKA67DRAFT_551081</name>
</gene>
<dbReference type="SUPFAM" id="SSF52833">
    <property type="entry name" value="Thioredoxin-like"/>
    <property type="match status" value="1"/>
</dbReference>
<dbReference type="PANTHER" id="PTHR44051:SF9">
    <property type="entry name" value="GLUTATHIONE S-TRANSFERASE 1"/>
    <property type="match status" value="1"/>
</dbReference>
<dbReference type="RefSeq" id="XP_045965526.1">
    <property type="nucleotide sequence ID" value="XM_046101710.1"/>
</dbReference>
<dbReference type="PROSITE" id="PS50404">
    <property type="entry name" value="GST_NTER"/>
    <property type="match status" value="1"/>
</dbReference>
<dbReference type="SFLD" id="SFLDG00358">
    <property type="entry name" value="Main_(cytGST)"/>
    <property type="match status" value="1"/>
</dbReference>
<dbReference type="Pfam" id="PF13409">
    <property type="entry name" value="GST_N_2"/>
    <property type="match status" value="1"/>
</dbReference>
<dbReference type="EMBL" id="JAGPXC010000001">
    <property type="protein sequence ID" value="KAH6661395.1"/>
    <property type="molecule type" value="Genomic_DNA"/>
</dbReference>
<evidence type="ECO:0000256" key="1">
    <source>
        <dbReference type="ARBA" id="ARBA00007409"/>
    </source>
</evidence>
<sequence>MSTEQQPKIKLYWLEKSRAQSILWLLEELKLEYELELIHRNKETMLAPPELKEVHPLGKSPVITITPVGSDKPIVIAETGFIAQYLSENFGRNSTLVPKRWKDGQENKIGGETDQWMRWMYFLHYNEGSLMSLFMMTLVVSMMKGPKVPFFIRPVTTLVVNQVFSSFLMPNVKTHMGFLEDQLSTSGGDYLCGTNLTTADIVVSFALITYRQRFDSMGVWSDSPDKLFPKVWAYIDRIESSPGYKRSAEKIKEIDDSYGVKW</sequence>
<dbReference type="InterPro" id="IPR040079">
    <property type="entry name" value="Glutathione_S-Trfase"/>
</dbReference>
<dbReference type="OrthoDB" id="2098326at2759"/>
<comment type="similarity">
    <text evidence="1">Belongs to the GST superfamily.</text>
</comment>
<dbReference type="InterPro" id="IPR036249">
    <property type="entry name" value="Thioredoxin-like_sf"/>
</dbReference>
<name>A0A9P8V0B1_9PEZI</name>
<dbReference type="InterPro" id="IPR004045">
    <property type="entry name" value="Glutathione_S-Trfase_N"/>
</dbReference>
<evidence type="ECO:0000313" key="4">
    <source>
        <dbReference type="EMBL" id="KAH6661395.1"/>
    </source>
</evidence>
<keyword evidence="5" id="KW-1185">Reference proteome</keyword>
<keyword evidence="2" id="KW-1133">Transmembrane helix</keyword>
<dbReference type="Proteomes" id="UP000758603">
    <property type="component" value="Unassembled WGS sequence"/>
</dbReference>
<keyword evidence="2" id="KW-0472">Membrane</keyword>
<dbReference type="AlphaFoldDB" id="A0A9P8V0B1"/>
<dbReference type="Pfam" id="PF14497">
    <property type="entry name" value="GST_C_3"/>
    <property type="match status" value="1"/>
</dbReference>
<dbReference type="Gene3D" id="1.20.1050.10">
    <property type="match status" value="1"/>
</dbReference>
<protein>
    <recommendedName>
        <fullName evidence="3">GST N-terminal domain-containing protein</fullName>
    </recommendedName>
</protein>
<keyword evidence="2" id="KW-0812">Transmembrane</keyword>
<dbReference type="InterPro" id="IPR004046">
    <property type="entry name" value="GST_C"/>
</dbReference>
<reference evidence="4" key="1">
    <citation type="journal article" date="2021" name="Nat. Commun.">
        <title>Genetic determinants of endophytism in the Arabidopsis root mycobiome.</title>
        <authorList>
            <person name="Mesny F."/>
            <person name="Miyauchi S."/>
            <person name="Thiergart T."/>
            <person name="Pickel B."/>
            <person name="Atanasova L."/>
            <person name="Karlsson M."/>
            <person name="Huettel B."/>
            <person name="Barry K.W."/>
            <person name="Haridas S."/>
            <person name="Chen C."/>
            <person name="Bauer D."/>
            <person name="Andreopoulos W."/>
            <person name="Pangilinan J."/>
            <person name="LaButti K."/>
            <person name="Riley R."/>
            <person name="Lipzen A."/>
            <person name="Clum A."/>
            <person name="Drula E."/>
            <person name="Henrissat B."/>
            <person name="Kohler A."/>
            <person name="Grigoriev I.V."/>
            <person name="Martin F.M."/>
            <person name="Hacquard S."/>
        </authorList>
    </citation>
    <scope>NUCLEOTIDE SEQUENCE</scope>
    <source>
        <strain evidence="4">MPI-SDFR-AT-0073</strain>
    </source>
</reference>
<dbReference type="PANTHER" id="PTHR44051">
    <property type="entry name" value="GLUTATHIONE S-TRANSFERASE-RELATED"/>
    <property type="match status" value="1"/>
</dbReference>
<evidence type="ECO:0000313" key="5">
    <source>
        <dbReference type="Proteomes" id="UP000758603"/>
    </source>
</evidence>
<dbReference type="SUPFAM" id="SSF47616">
    <property type="entry name" value="GST C-terminal domain-like"/>
    <property type="match status" value="1"/>
</dbReference>
<feature type="transmembrane region" description="Helical" evidence="2">
    <location>
        <begin position="125"/>
        <end position="144"/>
    </location>
</feature>
<accession>A0A9P8V0B1</accession>